<comment type="subcellular location">
    <subcellularLocation>
        <location evidence="1">Cell membrane</location>
        <topology evidence="1">Multi-pass membrane protein</topology>
    </subcellularLocation>
</comment>
<evidence type="ECO:0000256" key="10">
    <source>
        <dbReference type="ARBA" id="ARBA00023180"/>
    </source>
</evidence>
<dbReference type="InterPro" id="IPR028082">
    <property type="entry name" value="Peripla_BP_I"/>
</dbReference>
<dbReference type="InterPro" id="IPR011500">
    <property type="entry name" value="GPCR_3_9-Cys_dom"/>
</dbReference>
<feature type="transmembrane region" description="Helical" evidence="12">
    <location>
        <begin position="722"/>
        <end position="746"/>
    </location>
</feature>
<evidence type="ECO:0000256" key="1">
    <source>
        <dbReference type="ARBA" id="ARBA00004651"/>
    </source>
</evidence>
<dbReference type="GO" id="GO:0004930">
    <property type="term" value="F:G protein-coupled receptor activity"/>
    <property type="evidence" value="ECO:0007669"/>
    <property type="project" value="UniProtKB-KW"/>
</dbReference>
<feature type="chain" id="PRO_5043452366" evidence="13">
    <location>
        <begin position="23"/>
        <end position="883"/>
    </location>
</feature>
<keyword evidence="16" id="KW-1185">Reference proteome</keyword>
<accession>A0AAW1B6R5</accession>
<dbReference type="CDD" id="cd15283">
    <property type="entry name" value="7tmC_V2R_pheromone"/>
    <property type="match status" value="1"/>
</dbReference>
<dbReference type="Proteomes" id="UP001474421">
    <property type="component" value="Unassembled WGS sequence"/>
</dbReference>
<feature type="transmembrane region" description="Helical" evidence="12">
    <location>
        <begin position="774"/>
        <end position="797"/>
    </location>
</feature>
<keyword evidence="4 12" id="KW-0812">Transmembrane</keyword>
<evidence type="ECO:0000256" key="2">
    <source>
        <dbReference type="ARBA" id="ARBA00007242"/>
    </source>
</evidence>
<keyword evidence="5 13" id="KW-0732">Signal</keyword>
<dbReference type="Pfam" id="PF01094">
    <property type="entry name" value="ANF_receptor"/>
    <property type="match status" value="1"/>
</dbReference>
<comment type="similarity">
    <text evidence="2">Belongs to the G-protein coupled receptor 3 family.</text>
</comment>
<evidence type="ECO:0000256" key="6">
    <source>
        <dbReference type="ARBA" id="ARBA00022989"/>
    </source>
</evidence>
<keyword evidence="9 15" id="KW-0675">Receptor</keyword>
<dbReference type="InterPro" id="IPR001828">
    <property type="entry name" value="ANF_lig-bd_rcpt"/>
</dbReference>
<keyword evidence="7" id="KW-0297">G-protein coupled receptor</keyword>
<evidence type="ECO:0000256" key="13">
    <source>
        <dbReference type="SAM" id="SignalP"/>
    </source>
</evidence>
<feature type="transmembrane region" description="Helical" evidence="12">
    <location>
        <begin position="685"/>
        <end position="710"/>
    </location>
</feature>
<comment type="caution">
    <text evidence="15">The sequence shown here is derived from an EMBL/GenBank/DDBJ whole genome shotgun (WGS) entry which is preliminary data.</text>
</comment>
<feature type="domain" description="G-protein coupled receptors family 3 profile" evidence="14">
    <location>
        <begin position="615"/>
        <end position="879"/>
    </location>
</feature>
<gene>
    <name evidence="15" type="ORF">NXF25_021175</name>
</gene>
<dbReference type="InterPro" id="IPR017979">
    <property type="entry name" value="GPCR_3_CS"/>
</dbReference>
<sequence>MSFLKVMIFAVLVIVPLPQVVCRISRAKCSTSDPLPFLHKQYQSGDLIVVNMLSQIYVFHTMIDFSKRPSKELFEDTVIMTPIYQHILALEFAITEINRNPNILPNHTLGLQIYNTYFMTSWTYRASLELFSTKGQFIPNYNCETQHRPIAVIGGPTADVCLHMATILSLYKMPQLIYGSSTDSSTEKEAILYQQMFPIMDHQYKGIFQLLLHFQWTWIGILSVNNNSGEKFVQDLVPMFAQRGICLDFIETFPVIEYSNTILELVEMELQMYMVVMKSTVNIVLVHGEIYGTVVLRLLSTNLKSEDVSLWRKDKIWMMTAEMDFTSLPFLKNSDLVFLHGALSFAIHSEEVLGFQQFVQMRNPILEKEDTFIKLFWESAFECSFSISVMEDENVIPCTGKEKLLALPTSVLEMDMTGQSYSIYNAIHVVAHALHDFHSSTVEYRTRGHEAKLEHLEQKLWKLNQFMRRVSFNNTVGQKISFNQNGKLDTGFDIVNWITFPNLSFLRVRVGRIKPMDSQEALFTIDEDDIVWPRRFNQVQPLSLCNSRCHSGSSRRKIEGRPFCCYDCLRCPHGKISKQEDMDDCSQCPEDQYANANQDLCLVKIATFLMYEETLGIILASSALFCSLVTVGVLWIFIKHQDTPIVKANNRNLTYALLIALLLSFLSCLLFLGKPGKMTCLLRQTAFGIIFSVAISCVLAKTIIVVLAFMATKPGSKITKWVGRRLAMSIVLGCSLIQGIICTIWLTTSPPFPDADTNLGVEEIFLQCNEGSVFMFYCVLGYMGFLAIISFTVAFLARKLPDTFNEAKFITFSMLLFCSVWLSFVPTYLSTKGKYMIAVEIFSIIASSVGLLSCIFFSKCYVILLKPALNNREQLKRQTQRKT</sequence>
<keyword evidence="10" id="KW-0325">Glycoprotein</keyword>
<dbReference type="SUPFAM" id="SSF53822">
    <property type="entry name" value="Periplasmic binding protein-like I"/>
    <property type="match status" value="1"/>
</dbReference>
<dbReference type="InterPro" id="IPR038550">
    <property type="entry name" value="GPCR_3_9-Cys_sf"/>
</dbReference>
<evidence type="ECO:0000256" key="8">
    <source>
        <dbReference type="ARBA" id="ARBA00023136"/>
    </source>
</evidence>
<dbReference type="Gene3D" id="3.40.50.2300">
    <property type="match status" value="2"/>
</dbReference>
<dbReference type="PRINTS" id="PR00248">
    <property type="entry name" value="GPCRMGR"/>
</dbReference>
<dbReference type="AlphaFoldDB" id="A0AAW1B6R5"/>
<keyword evidence="3" id="KW-1003">Cell membrane</keyword>
<evidence type="ECO:0000313" key="16">
    <source>
        <dbReference type="Proteomes" id="UP001474421"/>
    </source>
</evidence>
<feature type="transmembrane region" description="Helical" evidence="12">
    <location>
        <begin position="653"/>
        <end position="673"/>
    </location>
</feature>
<dbReference type="PROSITE" id="PS50259">
    <property type="entry name" value="G_PROTEIN_RECEP_F3_4"/>
    <property type="match status" value="1"/>
</dbReference>
<reference evidence="15 16" key="1">
    <citation type="journal article" date="2024" name="Proc. Natl. Acad. Sci. U.S.A.">
        <title>The genetic regulatory architecture and epigenomic basis for age-related changes in rattlesnake venom.</title>
        <authorList>
            <person name="Hogan M.P."/>
            <person name="Holding M.L."/>
            <person name="Nystrom G.S."/>
            <person name="Colston T.J."/>
            <person name="Bartlett D.A."/>
            <person name="Mason A.J."/>
            <person name="Ellsworth S.A."/>
            <person name="Rautsaw R.M."/>
            <person name="Lawrence K.C."/>
            <person name="Strickland J.L."/>
            <person name="He B."/>
            <person name="Fraser P."/>
            <person name="Margres M.J."/>
            <person name="Gilbert D.M."/>
            <person name="Gibbs H.L."/>
            <person name="Parkinson C.L."/>
            <person name="Rokyta D.R."/>
        </authorList>
    </citation>
    <scope>NUCLEOTIDE SEQUENCE [LARGE SCALE GENOMIC DNA]</scope>
    <source>
        <strain evidence="15">DRR0105</strain>
    </source>
</reference>
<dbReference type="InterPro" id="IPR000068">
    <property type="entry name" value="GPCR_3_Ca_sens_rcpt-rel"/>
</dbReference>
<feature type="transmembrane region" description="Helical" evidence="12">
    <location>
        <begin position="835"/>
        <end position="857"/>
    </location>
</feature>
<evidence type="ECO:0000256" key="11">
    <source>
        <dbReference type="ARBA" id="ARBA00023224"/>
    </source>
</evidence>
<evidence type="ECO:0000256" key="4">
    <source>
        <dbReference type="ARBA" id="ARBA00022692"/>
    </source>
</evidence>
<dbReference type="Pfam" id="PF00003">
    <property type="entry name" value="7tm_3"/>
    <property type="match status" value="1"/>
</dbReference>
<name>A0AAW1B6R5_CROAD</name>
<dbReference type="GO" id="GO:0005886">
    <property type="term" value="C:plasma membrane"/>
    <property type="evidence" value="ECO:0007669"/>
    <property type="project" value="UniProtKB-SubCell"/>
</dbReference>
<feature type="transmembrane region" description="Helical" evidence="12">
    <location>
        <begin position="615"/>
        <end position="638"/>
    </location>
</feature>
<evidence type="ECO:0000313" key="15">
    <source>
        <dbReference type="EMBL" id="KAK9397814.1"/>
    </source>
</evidence>
<feature type="signal peptide" evidence="13">
    <location>
        <begin position="1"/>
        <end position="22"/>
    </location>
</feature>
<evidence type="ECO:0000256" key="9">
    <source>
        <dbReference type="ARBA" id="ARBA00023170"/>
    </source>
</evidence>
<keyword evidence="6 12" id="KW-1133">Transmembrane helix</keyword>
<dbReference type="PROSITE" id="PS00981">
    <property type="entry name" value="G_PROTEIN_RECEP_F3_3"/>
    <property type="match status" value="1"/>
</dbReference>
<dbReference type="Gene3D" id="2.10.50.30">
    <property type="entry name" value="GPCR, family 3, nine cysteines domain"/>
    <property type="match status" value="1"/>
</dbReference>
<feature type="transmembrane region" description="Helical" evidence="12">
    <location>
        <begin position="809"/>
        <end position="829"/>
    </location>
</feature>
<dbReference type="InterPro" id="IPR017978">
    <property type="entry name" value="GPCR_3_C"/>
</dbReference>
<proteinExistence type="inferred from homology"/>
<dbReference type="PANTHER" id="PTHR24061">
    <property type="entry name" value="CALCIUM-SENSING RECEPTOR-RELATED"/>
    <property type="match status" value="1"/>
</dbReference>
<evidence type="ECO:0000256" key="7">
    <source>
        <dbReference type="ARBA" id="ARBA00023040"/>
    </source>
</evidence>
<dbReference type="FunFam" id="3.40.50.2300:FF:000024">
    <property type="entry name" value="Vomeronasal 2, receptor 73"/>
    <property type="match status" value="1"/>
</dbReference>
<evidence type="ECO:0000256" key="3">
    <source>
        <dbReference type="ARBA" id="ARBA00022475"/>
    </source>
</evidence>
<evidence type="ECO:0000256" key="5">
    <source>
        <dbReference type="ARBA" id="ARBA00022729"/>
    </source>
</evidence>
<evidence type="ECO:0000259" key="14">
    <source>
        <dbReference type="PROSITE" id="PS50259"/>
    </source>
</evidence>
<dbReference type="EMBL" id="JAOTOJ010000008">
    <property type="protein sequence ID" value="KAK9397814.1"/>
    <property type="molecule type" value="Genomic_DNA"/>
</dbReference>
<evidence type="ECO:0000256" key="12">
    <source>
        <dbReference type="SAM" id="Phobius"/>
    </source>
</evidence>
<dbReference type="InterPro" id="IPR004073">
    <property type="entry name" value="GPCR_3_vmron_rcpt_2"/>
</dbReference>
<dbReference type="Pfam" id="PF07562">
    <property type="entry name" value="NCD3G"/>
    <property type="match status" value="1"/>
</dbReference>
<organism evidence="15 16">
    <name type="scientific">Crotalus adamanteus</name>
    <name type="common">Eastern diamondback rattlesnake</name>
    <dbReference type="NCBI Taxonomy" id="8729"/>
    <lineage>
        <taxon>Eukaryota</taxon>
        <taxon>Metazoa</taxon>
        <taxon>Chordata</taxon>
        <taxon>Craniata</taxon>
        <taxon>Vertebrata</taxon>
        <taxon>Euteleostomi</taxon>
        <taxon>Lepidosauria</taxon>
        <taxon>Squamata</taxon>
        <taxon>Bifurcata</taxon>
        <taxon>Unidentata</taxon>
        <taxon>Episquamata</taxon>
        <taxon>Toxicofera</taxon>
        <taxon>Serpentes</taxon>
        <taxon>Colubroidea</taxon>
        <taxon>Viperidae</taxon>
        <taxon>Crotalinae</taxon>
        <taxon>Crotalus</taxon>
    </lineage>
</organism>
<protein>
    <submittedName>
        <fullName evidence="15">Type-2 vomeronasal receptor</fullName>
    </submittedName>
</protein>
<dbReference type="FunFam" id="2.10.50.30:FF:000002">
    <property type="entry name" value="Vomeronasal 2 receptor, h1"/>
    <property type="match status" value="1"/>
</dbReference>
<dbReference type="InterPro" id="IPR000337">
    <property type="entry name" value="GPCR_3"/>
</dbReference>
<keyword evidence="8 12" id="KW-0472">Membrane</keyword>
<dbReference type="PRINTS" id="PR01535">
    <property type="entry name" value="VOMERONASL2R"/>
</dbReference>
<dbReference type="PANTHER" id="PTHR24061:SF599">
    <property type="entry name" value="G-PROTEIN COUPLED RECEPTORS FAMILY 3 PROFILE DOMAIN-CONTAINING PROTEIN"/>
    <property type="match status" value="1"/>
</dbReference>
<keyword evidence="11" id="KW-0807">Transducer</keyword>